<evidence type="ECO:0000256" key="1">
    <source>
        <dbReference type="SAM" id="Phobius"/>
    </source>
</evidence>
<feature type="transmembrane region" description="Helical" evidence="1">
    <location>
        <begin position="292"/>
        <end position="311"/>
    </location>
</feature>
<dbReference type="OrthoDB" id="2017423at2759"/>
<accession>A0A834YBD9</accession>
<feature type="transmembrane region" description="Helical" evidence="1">
    <location>
        <begin position="226"/>
        <end position="246"/>
    </location>
</feature>
<dbReference type="GO" id="GO:0010150">
    <property type="term" value="P:leaf senescence"/>
    <property type="evidence" value="ECO:0007669"/>
    <property type="project" value="InterPro"/>
</dbReference>
<dbReference type="AlphaFoldDB" id="A0A834YBD9"/>
<dbReference type="PANTHER" id="PTHR35322">
    <property type="entry name" value="PROTEIN CPR-5"/>
    <property type="match status" value="1"/>
</dbReference>
<feature type="transmembrane region" description="Helical" evidence="1">
    <location>
        <begin position="400"/>
        <end position="419"/>
    </location>
</feature>
<evidence type="ECO:0000313" key="2">
    <source>
        <dbReference type="EMBL" id="KAF8377240.1"/>
    </source>
</evidence>
<dbReference type="GO" id="GO:0010090">
    <property type="term" value="P:trichome morphogenesis"/>
    <property type="evidence" value="ECO:0007669"/>
    <property type="project" value="InterPro"/>
</dbReference>
<keyword evidence="1" id="KW-0812">Transmembrane</keyword>
<evidence type="ECO:0008006" key="4">
    <source>
        <dbReference type="Google" id="ProtNLM"/>
    </source>
</evidence>
<proteinExistence type="predicted"/>
<reference evidence="2 3" key="1">
    <citation type="submission" date="2020-04" db="EMBL/GenBank/DDBJ databases">
        <title>Plant Genome Project.</title>
        <authorList>
            <person name="Zhang R.-G."/>
        </authorList>
    </citation>
    <scope>NUCLEOTIDE SEQUENCE [LARGE SCALE GENOMIC DNA]</scope>
    <source>
        <strain evidence="2">YNK0</strain>
        <tissue evidence="2">Leaf</tissue>
    </source>
</reference>
<name>A0A834YBD9_TETSI</name>
<feature type="transmembrane region" description="Helical" evidence="1">
    <location>
        <begin position="323"/>
        <end position="340"/>
    </location>
</feature>
<keyword evidence="1" id="KW-0472">Membrane</keyword>
<gene>
    <name evidence="2" type="ORF">HHK36_030614</name>
</gene>
<organism evidence="2 3">
    <name type="scientific">Tetracentron sinense</name>
    <name type="common">Spur-leaf</name>
    <dbReference type="NCBI Taxonomy" id="13715"/>
    <lineage>
        <taxon>Eukaryota</taxon>
        <taxon>Viridiplantae</taxon>
        <taxon>Streptophyta</taxon>
        <taxon>Embryophyta</taxon>
        <taxon>Tracheophyta</taxon>
        <taxon>Spermatophyta</taxon>
        <taxon>Magnoliopsida</taxon>
        <taxon>Trochodendrales</taxon>
        <taxon>Trochodendraceae</taxon>
        <taxon>Tetracentron</taxon>
    </lineage>
</organism>
<keyword evidence="1" id="KW-1133">Transmembrane helix</keyword>
<dbReference type="Proteomes" id="UP000655225">
    <property type="component" value="Unassembled WGS sequence"/>
</dbReference>
<dbReference type="PANTHER" id="PTHR35322:SF2">
    <property type="entry name" value="PROTEIN CPR-5"/>
    <property type="match status" value="1"/>
</dbReference>
<feature type="transmembrane region" description="Helical" evidence="1">
    <location>
        <begin position="352"/>
        <end position="374"/>
    </location>
</feature>
<sequence>MQICTMAVKESLANVFGDRFSCFVNNFEKSFGSTLKTLRLINEASHKKGRNPLCHSSIESCSSEVASPTSLNKHGCSLSRSGINDCHADAVSPTSVSLKSFGTIEEIQENVSLDYISRELMLHGKSNQQLACVSPSILGSETNQSALRTFEKHVIEQARSNDLKTLEIGLIIEGLKLKESQLSLNSDSNHLERFKISMGISEASFKAEKFKNQLEETRYTELLRKCIDSLVAGLLIMSSSLVYGAYVYSYKRITEATASCTPSPQESKSWWMPKPVISINSGLHTLRCQVEVVSRMLFGVLMIVVVAYLLLQRSAASKQTMPVTFILLLLGIACGFAGKLCVDTLGGNGYLWLLYWETLCLLHFFANVCTSVLFRILHGPISVSQWAEGSTMFPYWIRRFLFYAIMLLFLPLFCGLMPFASPSDWKDHICSIVINTLLVSYGE</sequence>
<dbReference type="InterPro" id="IPR044708">
    <property type="entry name" value="CPR5"/>
</dbReference>
<dbReference type="GO" id="GO:0006952">
    <property type="term" value="P:defense response"/>
    <property type="evidence" value="ECO:0007669"/>
    <property type="project" value="InterPro"/>
</dbReference>
<protein>
    <recommendedName>
        <fullName evidence="4">Protein CPR-5</fullName>
    </recommendedName>
</protein>
<comment type="caution">
    <text evidence="2">The sequence shown here is derived from an EMBL/GenBank/DDBJ whole genome shotgun (WGS) entry which is preliminary data.</text>
</comment>
<dbReference type="OMA" id="INDCHAD"/>
<keyword evidence="3" id="KW-1185">Reference proteome</keyword>
<evidence type="ECO:0000313" key="3">
    <source>
        <dbReference type="Proteomes" id="UP000655225"/>
    </source>
</evidence>
<dbReference type="EMBL" id="JABCRI010000024">
    <property type="protein sequence ID" value="KAF8377240.1"/>
    <property type="molecule type" value="Genomic_DNA"/>
</dbReference>